<feature type="binding site" evidence="10">
    <location>
        <begin position="7"/>
        <end position="15"/>
    </location>
    <ligand>
        <name>ATP</name>
        <dbReference type="ChEBI" id="CHEBI:30616"/>
    </ligand>
</feature>
<dbReference type="InterPro" id="IPR011994">
    <property type="entry name" value="Cytidylate_kinase_dom"/>
</dbReference>
<organism evidence="11 12">
    <name type="scientific">Methanolapillus millepedarum</name>
    <dbReference type="NCBI Taxonomy" id="3028296"/>
    <lineage>
        <taxon>Archaea</taxon>
        <taxon>Methanobacteriati</taxon>
        <taxon>Methanobacteriota</taxon>
        <taxon>Stenosarchaea group</taxon>
        <taxon>Methanomicrobia</taxon>
        <taxon>Methanosarcinales</taxon>
        <taxon>Methanosarcinaceae</taxon>
        <taxon>Methanolapillus</taxon>
    </lineage>
</organism>
<dbReference type="InterPro" id="IPR011892">
    <property type="entry name" value="Cyt_kin_arch"/>
</dbReference>
<dbReference type="GO" id="GO:0005524">
    <property type="term" value="F:ATP binding"/>
    <property type="evidence" value="ECO:0007669"/>
    <property type="project" value="UniProtKB-UniRule"/>
</dbReference>
<dbReference type="Proteomes" id="UP001303587">
    <property type="component" value="Chromosome"/>
</dbReference>
<dbReference type="GO" id="GO:0006220">
    <property type="term" value="P:pyrimidine nucleotide metabolic process"/>
    <property type="evidence" value="ECO:0007669"/>
    <property type="project" value="UniProtKB-UniRule"/>
</dbReference>
<keyword evidence="4 10" id="KW-0808">Transferase</keyword>
<keyword evidence="5 10" id="KW-0547">Nucleotide-binding</keyword>
<evidence type="ECO:0000313" key="11">
    <source>
        <dbReference type="EMBL" id="WNY25551.1"/>
    </source>
</evidence>
<keyword evidence="3 10" id="KW-0963">Cytoplasm</keyword>
<name>A0AA96ZVK9_9EURY</name>
<dbReference type="CDD" id="cd02020">
    <property type="entry name" value="CMPK"/>
    <property type="match status" value="1"/>
</dbReference>
<dbReference type="GO" id="GO:0005737">
    <property type="term" value="C:cytoplasm"/>
    <property type="evidence" value="ECO:0007669"/>
    <property type="project" value="UniProtKB-SubCell"/>
</dbReference>
<evidence type="ECO:0000256" key="5">
    <source>
        <dbReference type="ARBA" id="ARBA00022741"/>
    </source>
</evidence>
<evidence type="ECO:0000256" key="10">
    <source>
        <dbReference type="HAMAP-Rule" id="MF_00239"/>
    </source>
</evidence>
<accession>A0AA96ZVK9</accession>
<evidence type="ECO:0000256" key="1">
    <source>
        <dbReference type="ARBA" id="ARBA00004496"/>
    </source>
</evidence>
<comment type="similarity">
    <text evidence="2 10">Belongs to the cytidylate kinase family. Type 2 subfamily.</text>
</comment>
<reference evidence="11 12" key="1">
    <citation type="submission" date="2023-07" db="EMBL/GenBank/DDBJ databases">
        <title>Closed genoem sequence of Methanosarcinaceae archaeon Ac7.</title>
        <authorList>
            <person name="Poehlein A."/>
            <person name="Protasov E."/>
            <person name="Platt K."/>
            <person name="Reeh H."/>
            <person name="Daniel R."/>
            <person name="Brune A."/>
        </authorList>
    </citation>
    <scope>NUCLEOTIDE SEQUENCE [LARGE SCALE GENOMIC DNA]</scope>
    <source>
        <strain evidence="11 12">Ac7</strain>
    </source>
</reference>
<dbReference type="InterPro" id="IPR027417">
    <property type="entry name" value="P-loop_NTPase"/>
</dbReference>
<evidence type="ECO:0000313" key="12">
    <source>
        <dbReference type="Proteomes" id="UP001303587"/>
    </source>
</evidence>
<evidence type="ECO:0000256" key="6">
    <source>
        <dbReference type="ARBA" id="ARBA00022777"/>
    </source>
</evidence>
<dbReference type="GeneID" id="89230210"/>
<dbReference type="Gene3D" id="3.40.50.300">
    <property type="entry name" value="P-loop containing nucleotide triphosphate hydrolases"/>
    <property type="match status" value="1"/>
</dbReference>
<comment type="subcellular location">
    <subcellularLocation>
        <location evidence="1 10">Cytoplasm</location>
    </subcellularLocation>
</comment>
<dbReference type="SUPFAM" id="SSF52540">
    <property type="entry name" value="P-loop containing nucleoside triphosphate hydrolases"/>
    <property type="match status" value="1"/>
</dbReference>
<dbReference type="HAMAP" id="MF_00239">
    <property type="entry name" value="Cytidyl_kinase_type2"/>
    <property type="match status" value="1"/>
</dbReference>
<evidence type="ECO:0000256" key="4">
    <source>
        <dbReference type="ARBA" id="ARBA00022679"/>
    </source>
</evidence>
<evidence type="ECO:0000256" key="3">
    <source>
        <dbReference type="ARBA" id="ARBA00022490"/>
    </source>
</evidence>
<sequence length="180" mass="20231">MLITLSGLPGTGKSTVAKILKERSGMDFISSGEIFRGLAKEMNLSLAEFGVLAESDPSVDLKIDMKQQELSKTQDNLILEGRLAAHMSTAAPPGKPVLRVYLKAPIETRVRRIMTREGTSSFKFEMDKTIERENSENTRYLKYYKIDINDLFIYDLVIDTDRLLPETIADIILRAADAMQ</sequence>
<evidence type="ECO:0000256" key="2">
    <source>
        <dbReference type="ARBA" id="ARBA00011005"/>
    </source>
</evidence>
<keyword evidence="6 10" id="KW-0418">Kinase</keyword>
<evidence type="ECO:0000256" key="9">
    <source>
        <dbReference type="ARBA" id="ARBA00048478"/>
    </source>
</evidence>
<evidence type="ECO:0000256" key="8">
    <source>
        <dbReference type="ARBA" id="ARBA00047615"/>
    </source>
</evidence>
<dbReference type="EMBL" id="CP131060">
    <property type="protein sequence ID" value="WNY25551.1"/>
    <property type="molecule type" value="Genomic_DNA"/>
</dbReference>
<gene>
    <name evidence="11" type="primary">cmk_1</name>
    <name evidence="10" type="synonym">cmk</name>
    <name evidence="11" type="ORF">MsAc7_11030</name>
</gene>
<comment type="catalytic activity">
    <reaction evidence="8 10">
        <text>dCMP + ATP = dCDP + ADP</text>
        <dbReference type="Rhea" id="RHEA:25094"/>
        <dbReference type="ChEBI" id="CHEBI:30616"/>
        <dbReference type="ChEBI" id="CHEBI:57566"/>
        <dbReference type="ChEBI" id="CHEBI:58593"/>
        <dbReference type="ChEBI" id="CHEBI:456216"/>
        <dbReference type="EC" id="2.7.4.25"/>
    </reaction>
</comment>
<keyword evidence="12" id="KW-1185">Reference proteome</keyword>
<comment type="catalytic activity">
    <reaction evidence="9 10">
        <text>CMP + ATP = CDP + ADP</text>
        <dbReference type="Rhea" id="RHEA:11600"/>
        <dbReference type="ChEBI" id="CHEBI:30616"/>
        <dbReference type="ChEBI" id="CHEBI:58069"/>
        <dbReference type="ChEBI" id="CHEBI:60377"/>
        <dbReference type="ChEBI" id="CHEBI:456216"/>
        <dbReference type="EC" id="2.7.4.25"/>
    </reaction>
</comment>
<protein>
    <recommendedName>
        <fullName evidence="10">Cytidylate kinase</fullName>
        <shortName evidence="10">CK</shortName>
        <ecNumber evidence="10">2.7.4.25</ecNumber>
    </recommendedName>
    <alternativeName>
        <fullName evidence="10">Cytidine monophosphate kinase</fullName>
        <shortName evidence="10">CMP kinase</shortName>
    </alternativeName>
</protein>
<dbReference type="Pfam" id="PF13189">
    <property type="entry name" value="Cytidylate_kin2"/>
    <property type="match status" value="1"/>
</dbReference>
<dbReference type="NCBIfam" id="TIGR02173">
    <property type="entry name" value="cyt_kin_arch"/>
    <property type="match status" value="1"/>
</dbReference>
<keyword evidence="7 10" id="KW-0067">ATP-binding</keyword>
<proteinExistence type="inferred from homology"/>
<dbReference type="AlphaFoldDB" id="A0AA96ZVK9"/>
<evidence type="ECO:0000256" key="7">
    <source>
        <dbReference type="ARBA" id="ARBA00022840"/>
    </source>
</evidence>
<dbReference type="GO" id="GO:0036431">
    <property type="term" value="F:dCMP kinase activity"/>
    <property type="evidence" value="ECO:0007669"/>
    <property type="project" value="InterPro"/>
</dbReference>
<dbReference type="EC" id="2.7.4.25" evidence="10"/>
<dbReference type="RefSeq" id="WP_338101916.1">
    <property type="nucleotide sequence ID" value="NZ_CP131060.1"/>
</dbReference>